<sequence length="302" mass="34898">MEDVPVGLRTNYKNCELEIRSRLRREWSVDYESGTGAGEWTWSIFMTPANTPWYKGNRSITNRQITEWIPAHVDVPKNVVCDKLARFCAERGTRTILPSASAEEAGSIINETSETEHTQEHHTRLRTVGGWTEEIFGLTDLKEPWYRGVKGNKLITSINRLLTGHGNTRYFKYLMGVEQSPVCDCREGVAVLDHTLNECSRHAEERMRLFNKYNITNFQELLRTAISPATNTEILQDIIQFIENNQIEIYLERQRQNNERQSQNLENCNIKTKHQVLHGINAGTVKTEIHHHHHPYGSDNVK</sequence>
<comment type="caution">
    <text evidence="1">The sequence shown here is derived from an EMBL/GenBank/DDBJ whole genome shotgun (WGS) entry which is preliminary data.</text>
</comment>
<accession>A0A8S9WTR7</accession>
<evidence type="ECO:0000313" key="2">
    <source>
        <dbReference type="Proteomes" id="UP000466442"/>
    </source>
</evidence>
<dbReference type="Proteomes" id="UP000466442">
    <property type="component" value="Unassembled WGS sequence"/>
</dbReference>
<dbReference type="OrthoDB" id="6630579at2759"/>
<dbReference type="AlphaFoldDB" id="A0A8S9WTR7"/>
<evidence type="ECO:0000313" key="1">
    <source>
        <dbReference type="EMBL" id="KAF6199521.1"/>
    </source>
</evidence>
<gene>
    <name evidence="1" type="ORF">GE061_007547</name>
</gene>
<organism evidence="1 2">
    <name type="scientific">Apolygus lucorum</name>
    <name type="common">Small green plant bug</name>
    <name type="synonym">Lygocoris lucorum</name>
    <dbReference type="NCBI Taxonomy" id="248454"/>
    <lineage>
        <taxon>Eukaryota</taxon>
        <taxon>Metazoa</taxon>
        <taxon>Ecdysozoa</taxon>
        <taxon>Arthropoda</taxon>
        <taxon>Hexapoda</taxon>
        <taxon>Insecta</taxon>
        <taxon>Pterygota</taxon>
        <taxon>Neoptera</taxon>
        <taxon>Paraneoptera</taxon>
        <taxon>Hemiptera</taxon>
        <taxon>Heteroptera</taxon>
        <taxon>Panheteroptera</taxon>
        <taxon>Cimicomorpha</taxon>
        <taxon>Miridae</taxon>
        <taxon>Mirini</taxon>
        <taxon>Apolygus</taxon>
    </lineage>
</organism>
<keyword evidence="2" id="KW-1185">Reference proteome</keyword>
<protein>
    <submittedName>
        <fullName evidence="1">Uncharacterized protein</fullName>
    </submittedName>
</protein>
<dbReference type="EMBL" id="WIXP02000015">
    <property type="protein sequence ID" value="KAF6199521.1"/>
    <property type="molecule type" value="Genomic_DNA"/>
</dbReference>
<proteinExistence type="predicted"/>
<reference evidence="1" key="1">
    <citation type="journal article" date="2021" name="Mol. Ecol. Resour.">
        <title>Apolygus lucorum genome provides insights into omnivorousness and mesophyll feeding.</title>
        <authorList>
            <person name="Liu Y."/>
            <person name="Liu H."/>
            <person name="Wang H."/>
            <person name="Huang T."/>
            <person name="Liu B."/>
            <person name="Yang B."/>
            <person name="Yin L."/>
            <person name="Li B."/>
            <person name="Zhang Y."/>
            <person name="Zhang S."/>
            <person name="Jiang F."/>
            <person name="Zhang X."/>
            <person name="Ren Y."/>
            <person name="Wang B."/>
            <person name="Wang S."/>
            <person name="Lu Y."/>
            <person name="Wu K."/>
            <person name="Fan W."/>
            <person name="Wang G."/>
        </authorList>
    </citation>
    <scope>NUCLEOTIDE SEQUENCE</scope>
    <source>
        <strain evidence="1">12Hb</strain>
    </source>
</reference>
<name>A0A8S9WTR7_APOLU</name>